<keyword evidence="3" id="KW-0378">Hydrolase</keyword>
<dbReference type="InterPro" id="IPR028090">
    <property type="entry name" value="JAB_dom_prok"/>
</dbReference>
<dbReference type="Gene3D" id="3.40.140.10">
    <property type="entry name" value="Cytidine Deaminase, domain 2"/>
    <property type="match status" value="1"/>
</dbReference>
<proteinExistence type="predicted"/>
<gene>
    <name evidence="7" type="ORF">GCM10023184_29120</name>
</gene>
<dbReference type="SUPFAM" id="SSF102712">
    <property type="entry name" value="JAB1/MPN domain"/>
    <property type="match status" value="1"/>
</dbReference>
<protein>
    <recommendedName>
        <fullName evidence="6">JAB domain-containing protein</fullName>
    </recommendedName>
</protein>
<keyword evidence="5" id="KW-0482">Metalloprotease</keyword>
<feature type="domain" description="JAB" evidence="6">
    <location>
        <begin position="18"/>
        <end position="127"/>
    </location>
</feature>
<dbReference type="EMBL" id="BAABGY010000008">
    <property type="protein sequence ID" value="GAA4334790.1"/>
    <property type="molecule type" value="Genomic_DNA"/>
</dbReference>
<dbReference type="Pfam" id="PF14464">
    <property type="entry name" value="Prok-JAB"/>
    <property type="match status" value="1"/>
</dbReference>
<accession>A0ABP8H5W4</accession>
<evidence type="ECO:0000256" key="4">
    <source>
        <dbReference type="ARBA" id="ARBA00022833"/>
    </source>
</evidence>
<evidence type="ECO:0000256" key="2">
    <source>
        <dbReference type="ARBA" id="ARBA00022723"/>
    </source>
</evidence>
<sequence length="153" mass="17184">MSSAIHGIKFSEKAIDTFTDQVALFGTVETGGVLMGYWEAGILHVAEASGPGPNATHESIYFRADPNYIDMFIDMAHANSDGRLVYLGEWHTHPQIHPEPSDVDYNSLYEIAESSEQFALLTIIGAVNFSKQRFNDQHIAILKYANDRRFYKL</sequence>
<evidence type="ECO:0000313" key="7">
    <source>
        <dbReference type="EMBL" id="GAA4334790.1"/>
    </source>
</evidence>
<reference evidence="8" key="1">
    <citation type="journal article" date="2019" name="Int. J. Syst. Evol. Microbiol.">
        <title>The Global Catalogue of Microorganisms (GCM) 10K type strain sequencing project: providing services to taxonomists for standard genome sequencing and annotation.</title>
        <authorList>
            <consortium name="The Broad Institute Genomics Platform"/>
            <consortium name="The Broad Institute Genome Sequencing Center for Infectious Disease"/>
            <person name="Wu L."/>
            <person name="Ma J."/>
        </authorList>
    </citation>
    <scope>NUCLEOTIDE SEQUENCE [LARGE SCALE GENOMIC DNA]</scope>
    <source>
        <strain evidence="8">JCM 17919</strain>
    </source>
</reference>
<evidence type="ECO:0000259" key="6">
    <source>
        <dbReference type="Pfam" id="PF14464"/>
    </source>
</evidence>
<evidence type="ECO:0000313" key="8">
    <source>
        <dbReference type="Proteomes" id="UP001501725"/>
    </source>
</evidence>
<organism evidence="7 8">
    <name type="scientific">Flaviaesturariibacter amylovorans</name>
    <dbReference type="NCBI Taxonomy" id="1084520"/>
    <lineage>
        <taxon>Bacteria</taxon>
        <taxon>Pseudomonadati</taxon>
        <taxon>Bacteroidota</taxon>
        <taxon>Chitinophagia</taxon>
        <taxon>Chitinophagales</taxon>
        <taxon>Chitinophagaceae</taxon>
        <taxon>Flaviaestuariibacter</taxon>
    </lineage>
</organism>
<evidence type="ECO:0000256" key="5">
    <source>
        <dbReference type="ARBA" id="ARBA00023049"/>
    </source>
</evidence>
<evidence type="ECO:0000256" key="3">
    <source>
        <dbReference type="ARBA" id="ARBA00022801"/>
    </source>
</evidence>
<keyword evidence="1" id="KW-0645">Protease</keyword>
<dbReference type="RefSeq" id="WP_345256483.1">
    <property type="nucleotide sequence ID" value="NZ_BAABGY010000008.1"/>
</dbReference>
<comment type="caution">
    <text evidence="7">The sequence shown here is derived from an EMBL/GenBank/DDBJ whole genome shotgun (WGS) entry which is preliminary data.</text>
</comment>
<evidence type="ECO:0000256" key="1">
    <source>
        <dbReference type="ARBA" id="ARBA00022670"/>
    </source>
</evidence>
<name>A0ABP8H5W4_9BACT</name>
<keyword evidence="4" id="KW-0862">Zinc</keyword>
<keyword evidence="8" id="KW-1185">Reference proteome</keyword>
<keyword evidence="2" id="KW-0479">Metal-binding</keyword>
<dbReference type="Proteomes" id="UP001501725">
    <property type="component" value="Unassembled WGS sequence"/>
</dbReference>